<sequence length="472" mass="53202">MQDQTVASDNVDEVRDRGAALLSFRLLQDIVDYRAVVREWHARLRVGDYLIIAVPHFFLYNRQLALPSKWLPAQRRLYSPGSLLTEIEEALAPDSYRVRWLGDLDDGYDHDLPPGVEPQGASDIAVVIERTQASAGLLPDPPVRAAWEMPQKARVHFDTERTRIEREVRSSPKRILIMKLDHLGDLIMGIPALELARRYFSDARIDLVVGSWNKDMAAELGVADRIIAFDAFPRNSTEEEPNVEATLGLFRASITDQYDLAIDLRADIDTRVLLRAVKASIKAGIGTRGRFPFLDIALPLDSTRNEAERARDDTIGQHGFAHQGSARRTHFGLHSDKETVERDCAILWGPYIVLEPGDYVFDFYLDLEDERGDGLLHLDVALNNGRRVAEMFVSGPGNFHLRFRVDEPGTTFEARIFTVDDHPSISFSFYGGRLIKQAPGNVLHQSEYAALLIEFVKMRVQDFGAMQDVLPG</sequence>
<organism evidence="1 2">
    <name type="scientific">Sphingomonas arantia</name>
    <dbReference type="NCBI Taxonomy" id="1460676"/>
    <lineage>
        <taxon>Bacteria</taxon>
        <taxon>Pseudomonadati</taxon>
        <taxon>Pseudomonadota</taxon>
        <taxon>Alphaproteobacteria</taxon>
        <taxon>Sphingomonadales</taxon>
        <taxon>Sphingomonadaceae</taxon>
        <taxon>Sphingomonas</taxon>
    </lineage>
</organism>
<name>A0ABW4TYB6_9SPHN</name>
<reference evidence="2" key="1">
    <citation type="journal article" date="2019" name="Int. J. Syst. Evol. Microbiol.">
        <title>The Global Catalogue of Microorganisms (GCM) 10K type strain sequencing project: providing services to taxonomists for standard genome sequencing and annotation.</title>
        <authorList>
            <consortium name="The Broad Institute Genomics Platform"/>
            <consortium name="The Broad Institute Genome Sequencing Center for Infectious Disease"/>
            <person name="Wu L."/>
            <person name="Ma J."/>
        </authorList>
    </citation>
    <scope>NUCLEOTIDE SEQUENCE [LARGE SCALE GENOMIC DNA]</scope>
    <source>
        <strain evidence="2">CGMCC 1.12702</strain>
    </source>
</reference>
<proteinExistence type="predicted"/>
<accession>A0ABW4TYB6</accession>
<dbReference type="Proteomes" id="UP001597400">
    <property type="component" value="Unassembled WGS sequence"/>
</dbReference>
<dbReference type="InterPro" id="IPR051199">
    <property type="entry name" value="LPS_LOS_Heptosyltrfase"/>
</dbReference>
<dbReference type="RefSeq" id="WP_380930570.1">
    <property type="nucleotide sequence ID" value="NZ_JBHUGS010000003.1"/>
</dbReference>
<keyword evidence="2" id="KW-1185">Reference proteome</keyword>
<protein>
    <submittedName>
        <fullName evidence="1">Glycosyltransferase family 9 protein</fullName>
    </submittedName>
</protein>
<dbReference type="SUPFAM" id="SSF53756">
    <property type="entry name" value="UDP-Glycosyltransferase/glycogen phosphorylase"/>
    <property type="match status" value="1"/>
</dbReference>
<evidence type="ECO:0000313" key="2">
    <source>
        <dbReference type="Proteomes" id="UP001597400"/>
    </source>
</evidence>
<dbReference type="PANTHER" id="PTHR30160:SF1">
    <property type="entry name" value="LIPOPOLYSACCHARIDE 1,2-N-ACETYLGLUCOSAMINETRANSFERASE-RELATED"/>
    <property type="match status" value="1"/>
</dbReference>
<evidence type="ECO:0000313" key="1">
    <source>
        <dbReference type="EMBL" id="MFD1951720.1"/>
    </source>
</evidence>
<dbReference type="Gene3D" id="3.40.50.2000">
    <property type="entry name" value="Glycogen Phosphorylase B"/>
    <property type="match status" value="1"/>
</dbReference>
<dbReference type="EMBL" id="JBHUGS010000003">
    <property type="protein sequence ID" value="MFD1951720.1"/>
    <property type="molecule type" value="Genomic_DNA"/>
</dbReference>
<comment type="caution">
    <text evidence="1">The sequence shown here is derived from an EMBL/GenBank/DDBJ whole genome shotgun (WGS) entry which is preliminary data.</text>
</comment>
<gene>
    <name evidence="1" type="ORF">ACFSGX_13170</name>
</gene>
<dbReference type="PANTHER" id="PTHR30160">
    <property type="entry name" value="TETRAACYLDISACCHARIDE 4'-KINASE-RELATED"/>
    <property type="match status" value="1"/>
</dbReference>